<dbReference type="GO" id="GO:0006355">
    <property type="term" value="P:regulation of DNA-templated transcription"/>
    <property type="evidence" value="ECO:0007669"/>
    <property type="project" value="InterPro"/>
</dbReference>
<feature type="coiled-coil region" evidence="1">
    <location>
        <begin position="430"/>
        <end position="490"/>
    </location>
</feature>
<proteinExistence type="predicted"/>
<feature type="transmembrane region" description="Helical" evidence="2">
    <location>
        <begin position="349"/>
        <end position="372"/>
    </location>
</feature>
<feature type="transmembrane region" description="Helical" evidence="2">
    <location>
        <begin position="318"/>
        <end position="340"/>
    </location>
</feature>
<dbReference type="InterPro" id="IPR011623">
    <property type="entry name" value="7TMR_DISM_rcpt_extracell_dom1"/>
</dbReference>
<dbReference type="Pfam" id="PF07696">
    <property type="entry name" value="7TMR-DISMED2"/>
    <property type="match status" value="1"/>
</dbReference>
<evidence type="ECO:0000256" key="3">
    <source>
        <dbReference type="SAM" id="SignalP"/>
    </source>
</evidence>
<feature type="chain" id="PRO_5027031392" description="7TM-DISM receptor extracellular domain-containing protein" evidence="3">
    <location>
        <begin position="20"/>
        <end position="597"/>
    </location>
</feature>
<keyword evidence="2" id="KW-0812">Transmembrane</keyword>
<name>A0A6M0IS90_9BACT</name>
<evidence type="ECO:0000256" key="1">
    <source>
        <dbReference type="SAM" id="Coils"/>
    </source>
</evidence>
<feature type="domain" description="7TM-DISM receptor extracellular" evidence="5">
    <location>
        <begin position="41"/>
        <end position="145"/>
    </location>
</feature>
<dbReference type="EMBL" id="JAAGNZ010000010">
    <property type="protein sequence ID" value="NEU70847.1"/>
    <property type="molecule type" value="Genomic_DNA"/>
</dbReference>
<dbReference type="GO" id="GO:0003677">
    <property type="term" value="F:DNA binding"/>
    <property type="evidence" value="ECO:0007669"/>
    <property type="project" value="InterPro"/>
</dbReference>
<keyword evidence="7" id="KW-1185">Reference proteome</keyword>
<organism evidence="6 7">
    <name type="scientific">Spirosoma agri</name>
    <dbReference type="NCBI Taxonomy" id="1987381"/>
    <lineage>
        <taxon>Bacteria</taxon>
        <taxon>Pseudomonadati</taxon>
        <taxon>Bacteroidota</taxon>
        <taxon>Cytophagia</taxon>
        <taxon>Cytophagales</taxon>
        <taxon>Cytophagaceae</taxon>
        <taxon>Spirosoma</taxon>
    </lineage>
</organism>
<dbReference type="SUPFAM" id="SSF46894">
    <property type="entry name" value="C-terminal effector domain of the bipartite response regulators"/>
    <property type="match status" value="1"/>
</dbReference>
<gene>
    <name evidence="6" type="ORF">GK091_28540</name>
</gene>
<feature type="domain" description="7TM-DISM receptor extracellular" evidence="4">
    <location>
        <begin position="179"/>
        <end position="399"/>
    </location>
</feature>
<dbReference type="Gene3D" id="1.10.10.10">
    <property type="entry name" value="Winged helix-like DNA-binding domain superfamily/Winged helix DNA-binding domain"/>
    <property type="match status" value="1"/>
</dbReference>
<keyword evidence="2" id="KW-0472">Membrane</keyword>
<dbReference type="InterPro" id="IPR036388">
    <property type="entry name" value="WH-like_DNA-bd_sf"/>
</dbReference>
<protein>
    <recommendedName>
        <fullName evidence="8">7TM-DISM receptor extracellular domain-containing protein</fullName>
    </recommendedName>
</protein>
<reference evidence="6 7" key="1">
    <citation type="submission" date="2020-02" db="EMBL/GenBank/DDBJ databases">
        <title>Draft genome sequence of two Spirosoma agri KCTC 52727 and Spirosoma terrae KCTC 52035.</title>
        <authorList>
            <person name="Rojas J."/>
            <person name="Ambika Manirajan B."/>
            <person name="Ratering S."/>
            <person name="Suarez C."/>
            <person name="Schnell S."/>
        </authorList>
    </citation>
    <scope>NUCLEOTIDE SEQUENCE [LARGE SCALE GENOMIC DNA]</scope>
    <source>
        <strain evidence="6 7">KCTC 52727</strain>
    </source>
</reference>
<keyword evidence="3" id="KW-0732">Signal</keyword>
<evidence type="ECO:0000313" key="7">
    <source>
        <dbReference type="Proteomes" id="UP000477386"/>
    </source>
</evidence>
<keyword evidence="2" id="KW-1133">Transmembrane helix</keyword>
<dbReference type="Pfam" id="PF07695">
    <property type="entry name" value="7TMR-DISM_7TM"/>
    <property type="match status" value="1"/>
</dbReference>
<feature type="signal peptide" evidence="3">
    <location>
        <begin position="1"/>
        <end position="19"/>
    </location>
</feature>
<feature type="transmembrane region" description="Helical" evidence="2">
    <location>
        <begin position="378"/>
        <end position="398"/>
    </location>
</feature>
<dbReference type="Proteomes" id="UP000477386">
    <property type="component" value="Unassembled WGS sequence"/>
</dbReference>
<evidence type="ECO:0000313" key="6">
    <source>
        <dbReference type="EMBL" id="NEU70847.1"/>
    </source>
</evidence>
<feature type="transmembrane region" description="Helical" evidence="2">
    <location>
        <begin position="175"/>
        <end position="198"/>
    </location>
</feature>
<sequence>MSKLFLFLFLFFVTAVVSAQSVYTLQDRSTAPIDAYALLPDHGYTLDKVRTDTTLRFIRGDSLRPASTQTYWLRLIVVNPAYYDESYNLSIQPSLNNTLYTLDAGGQQWRAHQAGADAPFTGQRDRNLLTFIAKGQTQTVLYVKIDVRRLQAIGRAVKPVLAIERQSRTNKTDQFMMVTWIMSLSVLVLFFLNNLFIYANFNDRIVLYYLLAQVGGMIYITDYKQFFNVLFPCPVFTVGLSPAGEVHYFDLGNLLQHSSIVLILYGQAQLTRAYLNTSVTLPTLDSVIKYGLYTYALLSSALMVINSCFFYLEDSTLWYHNIVALALISSIMYTCVIGYIRNLPAATPFLLANSLPLAFMLATALFHVFISFKKTEPSLLPDLASITHALAFSIALVARTKFIQNELAARTVETRQLEFEMREMALQHRLAELENQRINADIRHEKTKNELLQERLEINQRELASTTLYIVQKNELLASLKTQLQTLHKQHPTINQQGLKGIESILQSNLYLDADWGKFKIHFEQIHPDFFDNLLTKHPSLTKYEIRLYAYFHINLSTKEIAALLNIDPASVRRAKTRLYKKMALSESNRPSDSADQ</sequence>
<evidence type="ECO:0000259" key="4">
    <source>
        <dbReference type="Pfam" id="PF07695"/>
    </source>
</evidence>
<evidence type="ECO:0008006" key="8">
    <source>
        <dbReference type="Google" id="ProtNLM"/>
    </source>
</evidence>
<dbReference type="InterPro" id="IPR011622">
    <property type="entry name" value="7TMR_DISM_rcpt_extracell_dom2"/>
</dbReference>
<feature type="transmembrane region" description="Helical" evidence="2">
    <location>
        <begin position="205"/>
        <end position="221"/>
    </location>
</feature>
<dbReference type="RefSeq" id="WP_164044160.1">
    <property type="nucleotide sequence ID" value="NZ_JAAGNZ010000010.1"/>
</dbReference>
<evidence type="ECO:0000256" key="2">
    <source>
        <dbReference type="SAM" id="Phobius"/>
    </source>
</evidence>
<keyword evidence="1" id="KW-0175">Coiled coil</keyword>
<comment type="caution">
    <text evidence="6">The sequence shown here is derived from an EMBL/GenBank/DDBJ whole genome shotgun (WGS) entry which is preliminary data.</text>
</comment>
<dbReference type="AlphaFoldDB" id="A0A6M0IS90"/>
<evidence type="ECO:0000259" key="5">
    <source>
        <dbReference type="Pfam" id="PF07696"/>
    </source>
</evidence>
<feature type="transmembrane region" description="Helical" evidence="2">
    <location>
        <begin position="287"/>
        <end position="312"/>
    </location>
</feature>
<accession>A0A6M0IS90</accession>
<dbReference type="InterPro" id="IPR016032">
    <property type="entry name" value="Sig_transdc_resp-reg_C-effctor"/>
</dbReference>